<dbReference type="Gene3D" id="3.40.50.720">
    <property type="entry name" value="NAD(P)-binding Rossmann-like Domain"/>
    <property type="match status" value="1"/>
</dbReference>
<keyword evidence="6" id="KW-0560">Oxidoreductase</keyword>
<dbReference type="InterPro" id="IPR008927">
    <property type="entry name" value="6-PGluconate_DH-like_C_sf"/>
</dbReference>
<evidence type="ECO:0000313" key="16">
    <source>
        <dbReference type="EMBL" id="MDQ2095304.1"/>
    </source>
</evidence>
<keyword evidence="9" id="KW-0576">Peroxisome</keyword>
<comment type="subunit">
    <text evidence="3">Monomer.</text>
</comment>
<keyword evidence="10" id="KW-0413">Isomerase</keyword>
<dbReference type="SUPFAM" id="SSF51735">
    <property type="entry name" value="NAD(P)-binding Rossmann-fold domains"/>
    <property type="match status" value="1"/>
</dbReference>
<dbReference type="Proteomes" id="UP001227162">
    <property type="component" value="Unassembled WGS sequence"/>
</dbReference>
<evidence type="ECO:0000256" key="6">
    <source>
        <dbReference type="ARBA" id="ARBA00023002"/>
    </source>
</evidence>
<dbReference type="InterPro" id="IPR006108">
    <property type="entry name" value="3HC_DH_C"/>
</dbReference>
<evidence type="ECO:0000259" key="14">
    <source>
        <dbReference type="Pfam" id="PF00725"/>
    </source>
</evidence>
<comment type="catalytic activity">
    <reaction evidence="13">
        <text>a (3S)-3-hydroxyacyl-CoA + NAD(+) = a 3-oxoacyl-CoA + NADH + H(+)</text>
        <dbReference type="Rhea" id="RHEA:22432"/>
        <dbReference type="ChEBI" id="CHEBI:15378"/>
        <dbReference type="ChEBI" id="CHEBI:57318"/>
        <dbReference type="ChEBI" id="CHEBI:57540"/>
        <dbReference type="ChEBI" id="CHEBI:57945"/>
        <dbReference type="ChEBI" id="CHEBI:90726"/>
        <dbReference type="EC" id="1.1.1.35"/>
    </reaction>
</comment>
<dbReference type="GO" id="GO:0004300">
    <property type="term" value="F:enoyl-CoA hydratase activity"/>
    <property type="evidence" value="ECO:0007669"/>
    <property type="project" value="UniProtKB-ARBA"/>
</dbReference>
<reference evidence="16" key="1">
    <citation type="submission" date="2022-07" db="EMBL/GenBank/DDBJ databases">
        <authorList>
            <person name="Otstavnykh N."/>
            <person name="Isaeva M."/>
            <person name="Bystritskaya E."/>
        </authorList>
    </citation>
    <scope>NUCLEOTIDE SEQUENCE</scope>
    <source>
        <strain evidence="16">10Alg 79</strain>
    </source>
</reference>
<dbReference type="CDD" id="cd06558">
    <property type="entry name" value="crotonase-like"/>
    <property type="match status" value="1"/>
</dbReference>
<dbReference type="PANTHER" id="PTHR23309">
    <property type="entry name" value="3-HYDROXYACYL-COA DEHYROGENASE"/>
    <property type="match status" value="1"/>
</dbReference>
<dbReference type="EMBL" id="JANFFA010000004">
    <property type="protein sequence ID" value="MDQ2095304.1"/>
    <property type="molecule type" value="Genomic_DNA"/>
</dbReference>
<dbReference type="Gene3D" id="1.10.1040.50">
    <property type="match status" value="1"/>
</dbReference>
<keyword evidence="11" id="KW-0456">Lyase</keyword>
<gene>
    <name evidence="16" type="ORF">NOI20_14390</name>
</gene>
<dbReference type="Pfam" id="PF02737">
    <property type="entry name" value="3HCDH_N"/>
    <property type="match status" value="1"/>
</dbReference>
<dbReference type="AlphaFoldDB" id="A0AAJ1X737"/>
<comment type="caution">
    <text evidence="16">The sequence shown here is derived from an EMBL/GenBank/DDBJ whole genome shotgun (WGS) entry which is preliminary data.</text>
</comment>
<keyword evidence="7" id="KW-0520">NAD</keyword>
<proteinExistence type="predicted"/>
<evidence type="ECO:0000256" key="12">
    <source>
        <dbReference type="ARBA" id="ARBA00023268"/>
    </source>
</evidence>
<evidence type="ECO:0000256" key="1">
    <source>
        <dbReference type="ARBA" id="ARBA00004275"/>
    </source>
</evidence>
<dbReference type="GO" id="GO:0070403">
    <property type="term" value="F:NAD+ binding"/>
    <property type="evidence" value="ECO:0007669"/>
    <property type="project" value="InterPro"/>
</dbReference>
<comment type="subcellular location">
    <subcellularLocation>
        <location evidence="1">Peroxisome</location>
    </subcellularLocation>
</comment>
<comment type="pathway">
    <text evidence="2">Lipid metabolism; fatty acid beta-oxidation.</text>
</comment>
<evidence type="ECO:0000256" key="9">
    <source>
        <dbReference type="ARBA" id="ARBA00023140"/>
    </source>
</evidence>
<evidence type="ECO:0000256" key="2">
    <source>
        <dbReference type="ARBA" id="ARBA00005005"/>
    </source>
</evidence>
<dbReference type="SUPFAM" id="SSF52096">
    <property type="entry name" value="ClpP/crotonase"/>
    <property type="match status" value="1"/>
</dbReference>
<dbReference type="GO" id="GO:0006635">
    <property type="term" value="P:fatty acid beta-oxidation"/>
    <property type="evidence" value="ECO:0007669"/>
    <property type="project" value="TreeGrafter"/>
</dbReference>
<name>A0AAJ1X737_9RHOB</name>
<dbReference type="InterPro" id="IPR006176">
    <property type="entry name" value="3-OHacyl-CoA_DH_NAD-bd"/>
</dbReference>
<keyword evidence="12" id="KW-0511">Multifunctional enzyme</keyword>
<dbReference type="Gene3D" id="3.90.226.10">
    <property type="entry name" value="2-enoyl-CoA Hydratase, Chain A, domain 1"/>
    <property type="match status" value="1"/>
</dbReference>
<evidence type="ECO:0000313" key="17">
    <source>
        <dbReference type="Proteomes" id="UP001227162"/>
    </source>
</evidence>
<accession>A0AAJ1X737</accession>
<dbReference type="Pfam" id="PF00378">
    <property type="entry name" value="ECH_1"/>
    <property type="match status" value="1"/>
</dbReference>
<protein>
    <submittedName>
        <fullName evidence="16">Enoyl-CoA hydratase-related protein</fullName>
    </submittedName>
</protein>
<feature type="domain" description="3-hydroxyacyl-CoA dehydrogenase NAD binding" evidence="15">
    <location>
        <begin position="284"/>
        <end position="466"/>
    </location>
</feature>
<dbReference type="GO" id="GO:0016853">
    <property type="term" value="F:isomerase activity"/>
    <property type="evidence" value="ECO:0007669"/>
    <property type="project" value="UniProtKB-KW"/>
</dbReference>
<evidence type="ECO:0000256" key="5">
    <source>
        <dbReference type="ARBA" id="ARBA00022963"/>
    </source>
</evidence>
<evidence type="ECO:0000256" key="3">
    <source>
        <dbReference type="ARBA" id="ARBA00011245"/>
    </source>
</evidence>
<dbReference type="RefSeq" id="WP_317626927.1">
    <property type="nucleotide sequence ID" value="NZ_JANFFA010000004.1"/>
</dbReference>
<dbReference type="PANTHER" id="PTHR23309:SF49">
    <property type="entry name" value="PEROXISOMAL BIFUNCTIONAL ENZYME"/>
    <property type="match status" value="1"/>
</dbReference>
<evidence type="ECO:0000256" key="13">
    <source>
        <dbReference type="ARBA" id="ARBA00049556"/>
    </source>
</evidence>
<dbReference type="InterPro" id="IPR001753">
    <property type="entry name" value="Enoyl-CoA_hydra/iso"/>
</dbReference>
<dbReference type="Pfam" id="PF00725">
    <property type="entry name" value="3HCDH"/>
    <property type="match status" value="1"/>
</dbReference>
<sequence>MSDKVEYRIDGAVAVLSVLADGARPGPLDRATRAALMEALERAEGDDRARGVVITGSGRGFAAGVPFAELQEGSAGPSLSDLTARIARCAKPVIAAMRGDVRDGALDLALAARARVAVAGTRVAHGAVALGLIPQGGATQTLPRLIGAEAAIDFLLSVQWRAADAGALAGLCDAVVARNVVGAAVAMAADPPARRDPPPGFADPLGYQAEIHARLEAAPETPEARAMIDAVAAAQLLPLAEGMAREAVQADDLRRSARARALIHAARAARRAARPAEVPLPEVVCVLGDGAAAFAAAQALLDTGLSVDLAEQRKGGAAALAGQLGEAIESDVAAGRLTAGAAKEMRARLTGGPAEARLRGARLVVEACAAPLRALDTLVDVIAGAVAPDVPVLIGSNTGLLAGRMAQRVAGNGAGLLSGRVLGVAWQPGRASRFVELVVPDGADPGAVAVAESLMARMRREVIRCKPVNGLVVQRLRAALFAAAEWCVRHGVAPHEVDRALHWPRGPFAMMDAEGLAAQGLRLRALGQGEARADATLGTVLLAQGREGRRSRAGVFRYDGHAVHPDPAIGKILAQWRGTHPQRQLSEEDIRLRLWTALCAAGLECLDQGVVGSAGEVDLAGIEALGLPRASGGPMQVGESRGLVALRRDLRQWSEDDPTLWHESRTLDEAIKLGGKFAE</sequence>
<evidence type="ECO:0000256" key="8">
    <source>
        <dbReference type="ARBA" id="ARBA00023098"/>
    </source>
</evidence>
<keyword evidence="8" id="KW-0443">Lipid metabolism</keyword>
<feature type="domain" description="3-hydroxyacyl-CoA dehydrogenase C-terminal" evidence="14">
    <location>
        <begin position="470"/>
        <end position="558"/>
    </location>
</feature>
<keyword evidence="5" id="KW-0442">Lipid degradation</keyword>
<keyword evidence="4" id="KW-0276">Fatty acid metabolism</keyword>
<dbReference type="InterPro" id="IPR029045">
    <property type="entry name" value="ClpP/crotonase-like_dom_sf"/>
</dbReference>
<reference evidence="16" key="2">
    <citation type="submission" date="2023-04" db="EMBL/GenBank/DDBJ databases">
        <title>'Rhodoalgimonas zhirmunskyi' gen. nov., isolated from a red alga.</title>
        <authorList>
            <person name="Nedashkovskaya O.I."/>
            <person name="Otstavnykh N.Y."/>
            <person name="Bystritskaya E.P."/>
            <person name="Balabanova L.A."/>
            <person name="Isaeva M.P."/>
        </authorList>
    </citation>
    <scope>NUCLEOTIDE SEQUENCE</scope>
    <source>
        <strain evidence="16">10Alg 79</strain>
    </source>
</reference>
<keyword evidence="17" id="KW-1185">Reference proteome</keyword>
<dbReference type="SUPFAM" id="SSF48179">
    <property type="entry name" value="6-phosphogluconate dehydrogenase C-terminal domain-like"/>
    <property type="match status" value="2"/>
</dbReference>
<evidence type="ECO:0000256" key="10">
    <source>
        <dbReference type="ARBA" id="ARBA00023235"/>
    </source>
</evidence>
<dbReference type="InterPro" id="IPR036291">
    <property type="entry name" value="NAD(P)-bd_dom_sf"/>
</dbReference>
<evidence type="ECO:0000256" key="11">
    <source>
        <dbReference type="ARBA" id="ARBA00023239"/>
    </source>
</evidence>
<evidence type="ECO:0000256" key="4">
    <source>
        <dbReference type="ARBA" id="ARBA00022832"/>
    </source>
</evidence>
<organism evidence="16 17">
    <name type="scientific">Rhodalgimonas zhirmunskyi</name>
    <dbReference type="NCBI Taxonomy" id="2964767"/>
    <lineage>
        <taxon>Bacteria</taxon>
        <taxon>Pseudomonadati</taxon>
        <taxon>Pseudomonadota</taxon>
        <taxon>Alphaproteobacteria</taxon>
        <taxon>Rhodobacterales</taxon>
        <taxon>Roseobacteraceae</taxon>
        <taxon>Rhodalgimonas</taxon>
    </lineage>
</organism>
<dbReference type="GO" id="GO:0003857">
    <property type="term" value="F:(3S)-3-hydroxyacyl-CoA dehydrogenase (NAD+) activity"/>
    <property type="evidence" value="ECO:0007669"/>
    <property type="project" value="UniProtKB-EC"/>
</dbReference>
<evidence type="ECO:0000259" key="15">
    <source>
        <dbReference type="Pfam" id="PF02737"/>
    </source>
</evidence>
<evidence type="ECO:0000256" key="7">
    <source>
        <dbReference type="ARBA" id="ARBA00023027"/>
    </source>
</evidence>